<dbReference type="RefSeq" id="WP_109323395.1">
    <property type="nucleotide sequence ID" value="NZ_CP029346.1"/>
</dbReference>
<dbReference type="Gene3D" id="2.40.30.170">
    <property type="match status" value="1"/>
</dbReference>
<evidence type="ECO:0000313" key="4">
    <source>
        <dbReference type="EMBL" id="AWL09729.1"/>
    </source>
</evidence>
<dbReference type="Gene3D" id="2.40.50.100">
    <property type="match status" value="1"/>
</dbReference>
<dbReference type="OrthoDB" id="869610at2"/>
<comment type="subcellular location">
    <subcellularLocation>
        <location evidence="1">Cell envelope</location>
    </subcellularLocation>
</comment>
<protein>
    <recommendedName>
        <fullName evidence="3">CusB-like beta-barrel domain-containing protein</fullName>
    </recommendedName>
</protein>
<feature type="domain" description="CusB-like beta-barrel" evidence="3">
    <location>
        <begin position="229"/>
        <end position="299"/>
    </location>
</feature>
<reference evidence="5" key="1">
    <citation type="submission" date="2018-05" db="EMBL/GenBank/DDBJ databases">
        <title>Pseudarcicella sp. HME7025 Genome sequencing and assembly.</title>
        <authorList>
            <person name="Kim H."/>
            <person name="Kang H."/>
            <person name="Joh K."/>
        </authorList>
    </citation>
    <scope>NUCLEOTIDE SEQUENCE [LARGE SCALE GENOMIC DNA]</scope>
    <source>
        <strain evidence="5">HME7025</strain>
    </source>
</reference>
<dbReference type="PANTHER" id="PTHR32347">
    <property type="entry name" value="EFFLUX SYSTEM COMPONENT YKNX-RELATED"/>
    <property type="match status" value="1"/>
</dbReference>
<proteinExistence type="predicted"/>
<keyword evidence="2" id="KW-0175">Coiled coil</keyword>
<dbReference type="PROSITE" id="PS51257">
    <property type="entry name" value="PROKAR_LIPOPROTEIN"/>
    <property type="match status" value="1"/>
</dbReference>
<dbReference type="InterPro" id="IPR050465">
    <property type="entry name" value="UPF0194_transport"/>
</dbReference>
<evidence type="ECO:0000256" key="2">
    <source>
        <dbReference type="ARBA" id="ARBA00023054"/>
    </source>
</evidence>
<name>A0A2S2DWM0_9BACT</name>
<dbReference type="GO" id="GO:0030313">
    <property type="term" value="C:cell envelope"/>
    <property type="evidence" value="ECO:0007669"/>
    <property type="project" value="UniProtKB-SubCell"/>
</dbReference>
<dbReference type="AlphaFoldDB" id="A0A2S2DWM0"/>
<dbReference type="KEGG" id="psez:HME7025_01879"/>
<organism evidence="4 5">
    <name type="scientific">Aquirufa nivalisilvae</name>
    <dbReference type="NCBI Taxonomy" id="2516557"/>
    <lineage>
        <taxon>Bacteria</taxon>
        <taxon>Pseudomonadati</taxon>
        <taxon>Bacteroidota</taxon>
        <taxon>Cytophagia</taxon>
        <taxon>Cytophagales</taxon>
        <taxon>Flectobacillaceae</taxon>
        <taxon>Aquirufa</taxon>
    </lineage>
</organism>
<dbReference type="Proteomes" id="UP000245468">
    <property type="component" value="Chromosome"/>
</dbReference>
<dbReference type="EMBL" id="CP029346">
    <property type="protein sequence ID" value="AWL09729.1"/>
    <property type="molecule type" value="Genomic_DNA"/>
</dbReference>
<evidence type="ECO:0000259" key="3">
    <source>
        <dbReference type="Pfam" id="PF25954"/>
    </source>
</evidence>
<dbReference type="SUPFAM" id="SSF111369">
    <property type="entry name" value="HlyD-like secretion proteins"/>
    <property type="match status" value="1"/>
</dbReference>
<sequence length="359" mass="40144">MKWIYLSLLLLSLSACNKKEETTFPSEGPISESVYASGTLKSLDQYQAFAPVSGIVDQLFVQEGDSVKIGDPILSISHVAQQLNQENAALAANFADASNNQTKINDAQLFVDLAKNKWKTDSTLLVRQRTLWKQQIGTQVELEQRELAYENSKATYLSSILKLKDLKRQIQFNANQSIKNLSISKQLSADFTVRSKVNGIVYDLLKLKGEIVSPQTPLAIVGNPSHFILEMQVDEDDIFRVKVGLPVLLTLDAYKGQVFDATVTKIYPIMNERSKTFLVEAKFNQKPATLFPNVTFEANIILFKKEKTLLIPRNYLVKDSLVIKASGDTIVVKTGLKDFKKVEIIQGLNAKDEIKMPGK</sequence>
<dbReference type="Pfam" id="PF25954">
    <property type="entry name" value="Beta-barrel_RND_2"/>
    <property type="match status" value="1"/>
</dbReference>
<dbReference type="InterPro" id="IPR058792">
    <property type="entry name" value="Beta-barrel_RND_2"/>
</dbReference>
<evidence type="ECO:0000313" key="5">
    <source>
        <dbReference type="Proteomes" id="UP000245468"/>
    </source>
</evidence>
<accession>A0A2S2DWM0</accession>
<keyword evidence="5" id="KW-1185">Reference proteome</keyword>
<gene>
    <name evidence="4" type="ORF">HME7025_01879</name>
</gene>
<evidence type="ECO:0000256" key="1">
    <source>
        <dbReference type="ARBA" id="ARBA00004196"/>
    </source>
</evidence>